<evidence type="ECO:0000313" key="2">
    <source>
        <dbReference type="Proteomes" id="UP000295215"/>
    </source>
</evidence>
<accession>A0A4R7EV09</accession>
<name>A0A4R7EV09_9FLAO</name>
<dbReference type="AlphaFoldDB" id="A0A4R7EV09"/>
<organism evidence="1 2">
    <name type="scientific">Myroides indicus</name>
    <dbReference type="NCBI Taxonomy" id="1323422"/>
    <lineage>
        <taxon>Bacteria</taxon>
        <taxon>Pseudomonadati</taxon>
        <taxon>Bacteroidota</taxon>
        <taxon>Flavobacteriia</taxon>
        <taxon>Flavobacteriales</taxon>
        <taxon>Flavobacteriaceae</taxon>
        <taxon>Myroides</taxon>
    </lineage>
</organism>
<dbReference type="EMBL" id="SOAG01000017">
    <property type="protein sequence ID" value="TDS56947.1"/>
    <property type="molecule type" value="Genomic_DNA"/>
</dbReference>
<reference evidence="1 2" key="1">
    <citation type="submission" date="2019-03" db="EMBL/GenBank/DDBJ databases">
        <title>Genomic Encyclopedia of Archaeal and Bacterial Type Strains, Phase II (KMG-II): from individual species to whole genera.</title>
        <authorList>
            <person name="Goeker M."/>
        </authorList>
    </citation>
    <scope>NUCLEOTIDE SEQUENCE [LARGE SCALE GENOMIC DNA]</scope>
    <source>
        <strain evidence="1 2">DSM 28213</strain>
    </source>
</reference>
<dbReference type="PROSITE" id="PS51257">
    <property type="entry name" value="PROKAR_LIPOPROTEIN"/>
    <property type="match status" value="1"/>
</dbReference>
<evidence type="ECO:0000313" key="1">
    <source>
        <dbReference type="EMBL" id="TDS56947.1"/>
    </source>
</evidence>
<protein>
    <submittedName>
        <fullName evidence="1">Uncharacterized protein</fullName>
    </submittedName>
</protein>
<comment type="caution">
    <text evidence="1">The sequence shown here is derived from an EMBL/GenBank/DDBJ whole genome shotgun (WGS) entry which is preliminary data.</text>
</comment>
<dbReference type="Proteomes" id="UP000295215">
    <property type="component" value="Unassembled WGS sequence"/>
</dbReference>
<proteinExistence type="predicted"/>
<sequence length="216" mass="25828">MHRKSIILIQLIIAICSFLSCNRKKIESLNLIYNQTDNVLSAEKLNVDIVYDKKNIEIKLRSVQNDSLYIRSIDLIGKSDGYYIEFNDLIYDEFKVLDNKPFLTLEEKFDYKIGVSALDNVKYDSYNYKIDDDLYVKVVTMYPIPSFFFKLIYNSDYEILALEYHGGYQKYYLESEEYSEEKPKYTQIQNKYISSQFVTSIREDSIKFSQKYDKWW</sequence>
<gene>
    <name evidence="1" type="ORF">C8P70_11737</name>
</gene>
<keyword evidence="2" id="KW-1185">Reference proteome</keyword>